<proteinExistence type="predicted"/>
<reference evidence="2 3" key="1">
    <citation type="submission" date="2018-03" db="EMBL/GenBank/DDBJ databases">
        <title>Draft Genome Sequences of the Obligatory Marine Myxobacteria Enhygromyxa salina SWB007.</title>
        <authorList>
            <person name="Poehlein A."/>
            <person name="Moghaddam J.A."/>
            <person name="Harms H."/>
            <person name="Alanjari M."/>
            <person name="Koenig G.M."/>
            <person name="Daniel R."/>
            <person name="Schaeberle T.F."/>
        </authorList>
    </citation>
    <scope>NUCLEOTIDE SEQUENCE [LARGE SCALE GENOMIC DNA]</scope>
    <source>
        <strain evidence="2 3">SWB007</strain>
    </source>
</reference>
<gene>
    <name evidence="2" type="ORF">ENSA7_01320</name>
</gene>
<comment type="caution">
    <text evidence="2">The sequence shown here is derived from an EMBL/GenBank/DDBJ whole genome shotgun (WGS) entry which is preliminary data.</text>
</comment>
<evidence type="ECO:0000313" key="3">
    <source>
        <dbReference type="Proteomes" id="UP000238823"/>
    </source>
</evidence>
<organism evidence="2 3">
    <name type="scientific">Enhygromyxa salina</name>
    <dbReference type="NCBI Taxonomy" id="215803"/>
    <lineage>
        <taxon>Bacteria</taxon>
        <taxon>Pseudomonadati</taxon>
        <taxon>Myxococcota</taxon>
        <taxon>Polyangia</taxon>
        <taxon>Nannocystales</taxon>
        <taxon>Nannocystaceae</taxon>
        <taxon>Enhygromyxa</taxon>
    </lineage>
</organism>
<evidence type="ECO:0000256" key="1">
    <source>
        <dbReference type="SAM" id="MobiDB-lite"/>
    </source>
</evidence>
<accession>A0A2S9YYL5</accession>
<dbReference type="Proteomes" id="UP000238823">
    <property type="component" value="Unassembled WGS sequence"/>
</dbReference>
<protein>
    <submittedName>
        <fullName evidence="2">Uncharacterized protein</fullName>
    </submittedName>
</protein>
<dbReference type="RefSeq" id="WP_146157169.1">
    <property type="nucleotide sequence ID" value="NZ_PVNL01000002.1"/>
</dbReference>
<feature type="compositionally biased region" description="Low complexity" evidence="1">
    <location>
        <begin position="65"/>
        <end position="87"/>
    </location>
</feature>
<dbReference type="OrthoDB" id="9892729at2"/>
<sequence length="253" mass="28008">MPESSERRGRLLGRLSPLARRRAAWLLAPALATAAIAFQVGLDVPRAPMLERDQKPPKKPRKSAAARNAQAQAKANKAKAKQAQSKKPPQRRTARALAGLRARWSDVPLEDEPINQNFRRRHDGLLRHVVTRARELELDGAPPPPMQIRPGCRTIRCDLELCGPTKLVAAIAELLPVATLADQPLLHELREVEPIHEPAPDPKNSGPKQRKPNHQVCRRWIVDFTVDGGDPSKLAFPELSELERAADDKALPG</sequence>
<dbReference type="AlphaFoldDB" id="A0A2S9YYL5"/>
<dbReference type="EMBL" id="PVNL01000002">
    <property type="protein sequence ID" value="PRQ10183.1"/>
    <property type="molecule type" value="Genomic_DNA"/>
</dbReference>
<evidence type="ECO:0000313" key="2">
    <source>
        <dbReference type="EMBL" id="PRQ10183.1"/>
    </source>
</evidence>
<name>A0A2S9YYL5_9BACT</name>
<feature type="region of interest" description="Disordered" evidence="1">
    <location>
        <begin position="48"/>
        <end position="96"/>
    </location>
</feature>